<organism evidence="1 4">
    <name type="scientific">Pandoraea communis</name>
    <dbReference type="NCBI Taxonomy" id="2508297"/>
    <lineage>
        <taxon>Bacteria</taxon>
        <taxon>Pseudomonadati</taxon>
        <taxon>Pseudomonadota</taxon>
        <taxon>Betaproteobacteria</taxon>
        <taxon>Burkholderiales</taxon>
        <taxon>Burkholderiaceae</taxon>
        <taxon>Pandoraea</taxon>
    </lineage>
</organism>
<evidence type="ECO:0000313" key="1">
    <source>
        <dbReference type="EMBL" id="VVE34855.1"/>
    </source>
</evidence>
<dbReference type="EMBL" id="CABPSJ010000005">
    <property type="protein sequence ID" value="VVE34866.1"/>
    <property type="molecule type" value="Genomic_DNA"/>
</dbReference>
<dbReference type="Proteomes" id="UP000383971">
    <property type="component" value="Unassembled WGS sequence"/>
</dbReference>
<proteinExistence type="predicted"/>
<evidence type="ECO:0000313" key="4">
    <source>
        <dbReference type="Proteomes" id="UP000383971"/>
    </source>
</evidence>
<dbReference type="Proteomes" id="UP000337189">
    <property type="component" value="Unassembled WGS sequence"/>
</dbReference>
<accession>A0A5E4XFA7</accession>
<name>A0A5E4XFA7_9BURK</name>
<keyword evidence="4" id="KW-1185">Reference proteome</keyword>
<dbReference type="EMBL" id="CABPSE010000014">
    <property type="protein sequence ID" value="VVE34855.1"/>
    <property type="molecule type" value="Genomic_DNA"/>
</dbReference>
<evidence type="ECO:0000313" key="2">
    <source>
        <dbReference type="EMBL" id="VVE34866.1"/>
    </source>
</evidence>
<protein>
    <submittedName>
        <fullName evidence="1">Uncharacterized protein</fullName>
    </submittedName>
</protein>
<evidence type="ECO:0000313" key="3">
    <source>
        <dbReference type="Proteomes" id="UP000337189"/>
    </source>
</evidence>
<reference evidence="3 4" key="1">
    <citation type="submission" date="2019-08" db="EMBL/GenBank/DDBJ databases">
        <authorList>
            <person name="Peeters C."/>
        </authorList>
    </citation>
    <scope>NUCLEOTIDE SEQUENCE [LARGE SCALE GENOMIC DNA]</scope>
    <source>
        <strain evidence="2 3">LMG 31110</strain>
        <strain evidence="1 4">LMG 31111</strain>
    </source>
</reference>
<dbReference type="AlphaFoldDB" id="A0A5E4XFA7"/>
<sequence>MKMIVIVNKQGELVAAQQSDGGIRGQVAGIAAGPDQQAHIVDVPDDVIKLADPEAFAARIRSLVPRV</sequence>
<gene>
    <name evidence="2" type="ORF">PCO31110_03886</name>
    <name evidence="1" type="ORF">PCO31111_03849</name>
</gene>